<gene>
    <name evidence="1" type="ORF">HZU40_22430</name>
</gene>
<organism evidence="1 2">
    <name type="scientific">Mycolicibacterium fluoranthenivorans</name>
    <dbReference type="NCBI Taxonomy" id="258505"/>
    <lineage>
        <taxon>Bacteria</taxon>
        <taxon>Bacillati</taxon>
        <taxon>Actinomycetota</taxon>
        <taxon>Actinomycetes</taxon>
        <taxon>Mycobacteriales</taxon>
        <taxon>Mycobacteriaceae</taxon>
        <taxon>Mycolicibacterium</taxon>
    </lineage>
</organism>
<dbReference type="KEGG" id="mflu:HZU40_22430"/>
<dbReference type="EMBL" id="CP059894">
    <property type="protein sequence ID" value="QNJ90973.1"/>
    <property type="molecule type" value="Genomic_DNA"/>
</dbReference>
<name>A0A7G8P9F7_9MYCO</name>
<dbReference type="RefSeq" id="WP_187095847.1">
    <property type="nucleotide sequence ID" value="NZ_CP059894.1"/>
</dbReference>
<protein>
    <recommendedName>
        <fullName evidence="3">Heme peroxidase</fullName>
    </recommendedName>
</protein>
<reference evidence="1 2" key="1">
    <citation type="submission" date="2020-07" db="EMBL/GenBank/DDBJ databases">
        <title>Draft genome sequence of four isobutane-metabolizing strains capable of cometabolically degrading diverse ether contaminants.</title>
        <authorList>
            <person name="Chen W."/>
            <person name="Faulkner N."/>
            <person name="Smith C."/>
            <person name="Hyman M."/>
        </authorList>
    </citation>
    <scope>NUCLEOTIDE SEQUENCE [LARGE SCALE GENOMIC DNA]</scope>
    <source>
        <strain evidence="1 2">2A</strain>
    </source>
</reference>
<dbReference type="AlphaFoldDB" id="A0A7G8P9F7"/>
<evidence type="ECO:0000313" key="1">
    <source>
        <dbReference type="EMBL" id="QNJ90973.1"/>
    </source>
</evidence>
<sequence length="226" mass="24603">MSPTEAQVQTLIASCEQFRASRAPGGYPESLALCVIDSVQSTGVTYASVVKVVNGYRRYREGQGANPAIDGVLQLLATFDQLRGPDKWADTIGNRNRTSTHAGAPLKALAIRDAAHALSELGIKTTQELRDAAEDGEQFSQIDAAWRSVVGQQSGITWHYVQMLAGIPGIKPDRMITRFVADTLGLTRRTVTPDFALSALHTTAEAMQISPSDLDHGIWQSQRLRR</sequence>
<evidence type="ECO:0008006" key="3">
    <source>
        <dbReference type="Google" id="ProtNLM"/>
    </source>
</evidence>
<dbReference type="Proteomes" id="UP000515498">
    <property type="component" value="Chromosome"/>
</dbReference>
<accession>A0A7G8P9F7</accession>
<evidence type="ECO:0000313" key="2">
    <source>
        <dbReference type="Proteomes" id="UP000515498"/>
    </source>
</evidence>
<proteinExistence type="predicted"/>